<dbReference type="PANTHER" id="PTHR22963:SF39">
    <property type="entry name" value="DUMPY"/>
    <property type="match status" value="1"/>
</dbReference>
<dbReference type="Pfam" id="PF00008">
    <property type="entry name" value="EGF"/>
    <property type="match status" value="1"/>
</dbReference>
<feature type="domain" description="EGF-like" evidence="2">
    <location>
        <begin position="82"/>
        <end position="116"/>
    </location>
</feature>
<feature type="domain" description="EGF-like" evidence="2">
    <location>
        <begin position="139"/>
        <end position="178"/>
    </location>
</feature>
<accession>A0A7R8CGH4</accession>
<dbReference type="Proteomes" id="UP000675881">
    <property type="component" value="Chromosome 12"/>
</dbReference>
<organism evidence="3 4">
    <name type="scientific">Lepeophtheirus salmonis</name>
    <name type="common">Salmon louse</name>
    <name type="synonym">Caligus salmonis</name>
    <dbReference type="NCBI Taxonomy" id="72036"/>
    <lineage>
        <taxon>Eukaryota</taxon>
        <taxon>Metazoa</taxon>
        <taxon>Ecdysozoa</taxon>
        <taxon>Arthropoda</taxon>
        <taxon>Crustacea</taxon>
        <taxon>Multicrustacea</taxon>
        <taxon>Hexanauplia</taxon>
        <taxon>Copepoda</taxon>
        <taxon>Siphonostomatoida</taxon>
        <taxon>Caligidae</taxon>
        <taxon>Lepeophtheirus</taxon>
    </lineage>
</organism>
<dbReference type="InterPro" id="IPR000742">
    <property type="entry name" value="EGF"/>
</dbReference>
<dbReference type="EMBL" id="HG994591">
    <property type="protein sequence ID" value="CAF2816072.1"/>
    <property type="molecule type" value="Genomic_DNA"/>
</dbReference>
<evidence type="ECO:0000313" key="4">
    <source>
        <dbReference type="Proteomes" id="UP000675881"/>
    </source>
</evidence>
<feature type="domain" description="EGF-like" evidence="2">
    <location>
        <begin position="587"/>
        <end position="631"/>
    </location>
</feature>
<keyword evidence="1" id="KW-0245">EGF-like domain</keyword>
<dbReference type="InterPro" id="IPR001881">
    <property type="entry name" value="EGF-like_Ca-bd_dom"/>
</dbReference>
<dbReference type="PROSITE" id="PS50026">
    <property type="entry name" value="EGF_3"/>
    <property type="match status" value="7"/>
</dbReference>
<comment type="caution">
    <text evidence="1">Lacks conserved residue(s) required for the propagation of feature annotation.</text>
</comment>
<sequence>MMQVIRLLATYQTISFFILSTYGECQYNPCGVNTICDDSRTGTAVCRCQPGYDHAPHGNTIDGCPINIRSSNNPTHRTNIRSGNPCNPNPCGNDAQCEPVGERPLCTCPESYSDCESNGNRAICKCLPGFEGDPYVRCNDNPCNKSPCGANAVCENVNARASCKCRPNYEGDPFVQCTLDPCLISPCGINADCEKSPSNSRTGISSTRAICKCREGYEGDPFERCNLNPCHDNPCGANADCSARSSSAVCRCIEGYIGDPFSNCELDPCSNNPCGQNAECTSRGRSSVCKCPRGFSGDPYSYCDEDPCANNPCGTNAECKNRANRPICNCPSGFIGDPHISCSLDPCKDNDACGLNTECEASGTRSICKCRSGYSGSPYSSSGCRSDPCSTVDICGINAECRNQNDRPVYSCSTKAECQVQNHVAICRCPRGYTDCEVSNDDQPICKCKTNFIGNPITGCRYECETDRECSNNQHQCVNKRCQPACRDGVCGENANCLARNNKPICSCPENFLGDPYSRCYTECINHSDCQDNRACVLFRCKNPCSEPNPNVCGVGADCEAKSHKAICSCPRGFTGDPFVSCREFNKQDLCKPDPCGDGALCQPGTDRSGNSRPVCTCPQGYRGDPLTKCVRGECENDNECTSNQACFDFKCKDPCTDACGINSECRALNHGAICSCRSGYVGNPLEACRESQSNSPTVAEVGFDLSPNYKAIVRGKRQDIVKDGRRAVILLQLYAPITMSRLSTPPLFRL</sequence>
<evidence type="ECO:0000313" key="3">
    <source>
        <dbReference type="EMBL" id="CAF2816072.1"/>
    </source>
</evidence>
<dbReference type="Gene3D" id="2.10.25.10">
    <property type="entry name" value="Laminin"/>
    <property type="match status" value="5"/>
</dbReference>
<dbReference type="SMART" id="SM00179">
    <property type="entry name" value="EGF_CA"/>
    <property type="match status" value="3"/>
</dbReference>
<dbReference type="InterPro" id="IPR009030">
    <property type="entry name" value="Growth_fac_rcpt_cys_sf"/>
</dbReference>
<feature type="domain" description="EGF-like" evidence="2">
    <location>
        <begin position="305"/>
        <end position="343"/>
    </location>
</feature>
<gene>
    <name evidence="3" type="ORF">LSAA_3604</name>
</gene>
<dbReference type="PROSITE" id="PS01186">
    <property type="entry name" value="EGF_2"/>
    <property type="match status" value="5"/>
</dbReference>
<name>A0A7R8CGH4_LEPSM</name>
<feature type="domain" description="EGF-like" evidence="2">
    <location>
        <begin position="21"/>
        <end position="59"/>
    </location>
</feature>
<feature type="domain" description="EGF-like" evidence="2">
    <location>
        <begin position="226"/>
        <end position="262"/>
    </location>
</feature>
<evidence type="ECO:0000256" key="1">
    <source>
        <dbReference type="PROSITE-ProRule" id="PRU00076"/>
    </source>
</evidence>
<dbReference type="SMART" id="SM00181">
    <property type="entry name" value="EGF"/>
    <property type="match status" value="13"/>
</dbReference>
<reference evidence="3" key="1">
    <citation type="submission" date="2021-02" db="EMBL/GenBank/DDBJ databases">
        <authorList>
            <person name="Bekaert M."/>
        </authorList>
    </citation>
    <scope>NUCLEOTIDE SEQUENCE</scope>
    <source>
        <strain evidence="3">IoA-00</strain>
    </source>
</reference>
<dbReference type="OrthoDB" id="6343936at2759"/>
<dbReference type="AlphaFoldDB" id="A0A7R8CGH4"/>
<protein>
    <submittedName>
        <fullName evidence="3">(salmon louse) hypothetical protein</fullName>
    </submittedName>
</protein>
<feature type="domain" description="EGF-like" evidence="2">
    <location>
        <begin position="265"/>
        <end position="304"/>
    </location>
</feature>
<dbReference type="PANTHER" id="PTHR22963">
    <property type="entry name" value="ENDOGLIN-RELATED"/>
    <property type="match status" value="1"/>
</dbReference>
<dbReference type="SUPFAM" id="SSF57184">
    <property type="entry name" value="Growth factor receptor domain"/>
    <property type="match status" value="1"/>
</dbReference>
<proteinExistence type="predicted"/>
<dbReference type="GO" id="GO:0005509">
    <property type="term" value="F:calcium ion binding"/>
    <property type="evidence" value="ECO:0007669"/>
    <property type="project" value="InterPro"/>
</dbReference>
<keyword evidence="4" id="KW-1185">Reference proteome</keyword>
<evidence type="ECO:0000259" key="2">
    <source>
        <dbReference type="PROSITE" id="PS50026"/>
    </source>
</evidence>